<keyword evidence="3" id="KW-1185">Reference proteome</keyword>
<reference evidence="2 3" key="1">
    <citation type="journal article" date="2021" name="Elife">
        <title>Chloroplast acquisition without the gene transfer in kleptoplastic sea slugs, Plakobranchus ocellatus.</title>
        <authorList>
            <person name="Maeda T."/>
            <person name="Takahashi S."/>
            <person name="Yoshida T."/>
            <person name="Shimamura S."/>
            <person name="Takaki Y."/>
            <person name="Nagai Y."/>
            <person name="Toyoda A."/>
            <person name="Suzuki Y."/>
            <person name="Arimoto A."/>
            <person name="Ishii H."/>
            <person name="Satoh N."/>
            <person name="Nishiyama T."/>
            <person name="Hasebe M."/>
            <person name="Maruyama T."/>
            <person name="Minagawa J."/>
            <person name="Obokata J."/>
            <person name="Shigenobu S."/>
        </authorList>
    </citation>
    <scope>NUCLEOTIDE SEQUENCE [LARGE SCALE GENOMIC DNA]</scope>
</reference>
<dbReference type="InterPro" id="IPR012337">
    <property type="entry name" value="RNaseH-like_sf"/>
</dbReference>
<dbReference type="Pfam" id="PF00665">
    <property type="entry name" value="rve"/>
    <property type="match status" value="1"/>
</dbReference>
<dbReference type="PANTHER" id="PTHR37984">
    <property type="entry name" value="PROTEIN CBG26694"/>
    <property type="match status" value="1"/>
</dbReference>
<comment type="caution">
    <text evidence="2">The sequence shown here is derived from an EMBL/GenBank/DDBJ whole genome shotgun (WGS) entry which is preliminary data.</text>
</comment>
<dbReference type="SUPFAM" id="SSF53098">
    <property type="entry name" value="Ribonuclease H-like"/>
    <property type="match status" value="1"/>
</dbReference>
<dbReference type="AlphaFoldDB" id="A0AAV4CL70"/>
<evidence type="ECO:0000259" key="1">
    <source>
        <dbReference type="PROSITE" id="PS50994"/>
    </source>
</evidence>
<dbReference type="PANTHER" id="PTHR37984:SF5">
    <property type="entry name" value="PROTEIN NYNRIN-LIKE"/>
    <property type="match status" value="1"/>
</dbReference>
<gene>
    <name evidence="2" type="ORF">PoB_005824400</name>
</gene>
<dbReference type="EMBL" id="BLXT01006426">
    <property type="protein sequence ID" value="GFO31739.1"/>
    <property type="molecule type" value="Genomic_DNA"/>
</dbReference>
<accession>A0AAV4CL70</accession>
<dbReference type="Proteomes" id="UP000735302">
    <property type="component" value="Unassembled WGS sequence"/>
</dbReference>
<protein>
    <submittedName>
        <fullName evidence="2">Transposon tf2-9 polyprotein</fullName>
    </submittedName>
</protein>
<evidence type="ECO:0000313" key="3">
    <source>
        <dbReference type="Proteomes" id="UP000735302"/>
    </source>
</evidence>
<dbReference type="InterPro" id="IPR036397">
    <property type="entry name" value="RNaseH_sf"/>
</dbReference>
<name>A0AAV4CL70_9GAST</name>
<dbReference type="GO" id="GO:0003676">
    <property type="term" value="F:nucleic acid binding"/>
    <property type="evidence" value="ECO:0007669"/>
    <property type="project" value="InterPro"/>
</dbReference>
<proteinExistence type="predicted"/>
<feature type="domain" description="Integrase catalytic" evidence="1">
    <location>
        <begin position="48"/>
        <end position="161"/>
    </location>
</feature>
<dbReference type="InterPro" id="IPR050951">
    <property type="entry name" value="Retrovirus_Pol_polyprotein"/>
</dbReference>
<dbReference type="GO" id="GO:0015074">
    <property type="term" value="P:DNA integration"/>
    <property type="evidence" value="ECO:0007669"/>
    <property type="project" value="InterPro"/>
</dbReference>
<evidence type="ECO:0000313" key="2">
    <source>
        <dbReference type="EMBL" id="GFO31739.1"/>
    </source>
</evidence>
<sequence>MLRMNQSVRTAVYWPRIDTDIEDIARHCAACNEHQRLPPKQPPHPWITPEKPWNRVHIDHAISLRSHNWLVMVDAFSKYPSIYLMTSISTKATTRKPHEDFAHFGHPHAIVTDNAICFSSAELQTWCEQRGIQHLHGVPYHPETNGAAERLVQTIKQSLKKSTLPPVDALQEFLMLHRRTPLASGSSPSELLNGRQICTAIDIISHIQRIKAAFDGTVPHRTANLPYDFPYGFSISLSTVLVRLLKSETVRQILLFLHKVVSFPTFILQKS</sequence>
<dbReference type="Gene3D" id="3.30.420.10">
    <property type="entry name" value="Ribonuclease H-like superfamily/Ribonuclease H"/>
    <property type="match status" value="1"/>
</dbReference>
<dbReference type="InterPro" id="IPR001584">
    <property type="entry name" value="Integrase_cat-core"/>
</dbReference>
<dbReference type="PROSITE" id="PS50994">
    <property type="entry name" value="INTEGRASE"/>
    <property type="match status" value="1"/>
</dbReference>
<organism evidence="2 3">
    <name type="scientific">Plakobranchus ocellatus</name>
    <dbReference type="NCBI Taxonomy" id="259542"/>
    <lineage>
        <taxon>Eukaryota</taxon>
        <taxon>Metazoa</taxon>
        <taxon>Spiralia</taxon>
        <taxon>Lophotrochozoa</taxon>
        <taxon>Mollusca</taxon>
        <taxon>Gastropoda</taxon>
        <taxon>Heterobranchia</taxon>
        <taxon>Euthyneura</taxon>
        <taxon>Panpulmonata</taxon>
        <taxon>Sacoglossa</taxon>
        <taxon>Placobranchoidea</taxon>
        <taxon>Plakobranchidae</taxon>
        <taxon>Plakobranchus</taxon>
    </lineage>
</organism>